<name>A0A0F7IET1_9EURY</name>
<dbReference type="InterPro" id="IPR000620">
    <property type="entry name" value="EamA_dom"/>
</dbReference>
<dbReference type="InterPro" id="IPR037185">
    <property type="entry name" value="EmrE-like"/>
</dbReference>
<feature type="transmembrane region" description="Helical" evidence="1">
    <location>
        <begin position="89"/>
        <end position="110"/>
    </location>
</feature>
<evidence type="ECO:0000313" key="4">
    <source>
        <dbReference type="Proteomes" id="UP000034723"/>
    </source>
</evidence>
<evidence type="ECO:0000259" key="2">
    <source>
        <dbReference type="Pfam" id="PF00892"/>
    </source>
</evidence>
<dbReference type="PANTHER" id="PTHR22911">
    <property type="entry name" value="ACYL-MALONYL CONDENSING ENZYME-RELATED"/>
    <property type="match status" value="1"/>
</dbReference>
<dbReference type="InParanoid" id="A0A0F7IET1"/>
<dbReference type="GO" id="GO:0016020">
    <property type="term" value="C:membrane"/>
    <property type="evidence" value="ECO:0007669"/>
    <property type="project" value="InterPro"/>
</dbReference>
<sequence length="136" mass="14378">MLAILAALMWGFVPVLDKTALASGISIYTAILVRSVGAILVMGLVVMLTGGLKPQEFSVRSVSILMAAGAIAGGIAMVVYFMALQKIGAAKTVPITSIYPLFTIVFSALILRENFDYTNVFIGTLLIVAGLIVLQR</sequence>
<gene>
    <name evidence="3" type="ORF">GAH_01527</name>
</gene>
<keyword evidence="1" id="KW-0812">Transmembrane</keyword>
<protein>
    <submittedName>
        <fullName evidence="3">Putative membrane protein</fullName>
    </submittedName>
</protein>
<feature type="domain" description="EamA" evidence="2">
    <location>
        <begin position="2"/>
        <end position="134"/>
    </location>
</feature>
<dbReference type="SUPFAM" id="SSF103481">
    <property type="entry name" value="Multidrug resistance efflux transporter EmrE"/>
    <property type="match status" value="1"/>
</dbReference>
<keyword evidence="1" id="KW-1133">Transmembrane helix</keyword>
<dbReference type="KEGG" id="gah:GAH_01527"/>
<dbReference type="Proteomes" id="UP000034723">
    <property type="component" value="Chromosome"/>
</dbReference>
<evidence type="ECO:0000256" key="1">
    <source>
        <dbReference type="SAM" id="Phobius"/>
    </source>
</evidence>
<dbReference type="STRING" id="113653.GAH_01527"/>
<dbReference type="PANTHER" id="PTHR22911:SF137">
    <property type="entry name" value="SOLUTE CARRIER FAMILY 35 MEMBER G2-RELATED"/>
    <property type="match status" value="1"/>
</dbReference>
<proteinExistence type="predicted"/>
<evidence type="ECO:0000313" key="3">
    <source>
        <dbReference type="EMBL" id="AKG91185.1"/>
    </source>
</evidence>
<dbReference type="Pfam" id="PF00892">
    <property type="entry name" value="EamA"/>
    <property type="match status" value="1"/>
</dbReference>
<accession>A0A0F7IET1</accession>
<organism evidence="3 4">
    <name type="scientific">Geoglobus ahangari</name>
    <dbReference type="NCBI Taxonomy" id="113653"/>
    <lineage>
        <taxon>Archaea</taxon>
        <taxon>Methanobacteriati</taxon>
        <taxon>Methanobacteriota</taxon>
        <taxon>Archaeoglobi</taxon>
        <taxon>Archaeoglobales</taxon>
        <taxon>Archaeoglobaceae</taxon>
        <taxon>Geoglobus</taxon>
    </lineage>
</organism>
<dbReference type="EMBL" id="CP011267">
    <property type="protein sequence ID" value="AKG91185.1"/>
    <property type="molecule type" value="Genomic_DNA"/>
</dbReference>
<dbReference type="Gene3D" id="1.10.3730.20">
    <property type="match status" value="1"/>
</dbReference>
<keyword evidence="4" id="KW-1185">Reference proteome</keyword>
<reference evidence="3 4" key="1">
    <citation type="submission" date="2015-04" db="EMBL/GenBank/DDBJ databases">
        <title>The complete genome sequence of the hyperthermophilic, obligate iron-reducing archaeon Geoglobus ahangari strain 234T.</title>
        <authorList>
            <person name="Manzella M.P."/>
            <person name="Holmes D.E."/>
            <person name="Rocheleau J.M."/>
            <person name="Chung A."/>
            <person name="Reguera G."/>
            <person name="Kashefi K."/>
        </authorList>
    </citation>
    <scope>NUCLEOTIDE SEQUENCE [LARGE SCALE GENOMIC DNA]</scope>
    <source>
        <strain evidence="3 4">234</strain>
    </source>
</reference>
<feature type="transmembrane region" description="Helical" evidence="1">
    <location>
        <begin position="64"/>
        <end position="83"/>
    </location>
</feature>
<dbReference type="AlphaFoldDB" id="A0A0F7IET1"/>
<feature type="transmembrane region" description="Helical" evidence="1">
    <location>
        <begin position="117"/>
        <end position="134"/>
    </location>
</feature>
<feature type="transmembrane region" description="Helical" evidence="1">
    <location>
        <begin position="32"/>
        <end position="52"/>
    </location>
</feature>
<dbReference type="HOGENOM" id="CLU_120467_2_1_2"/>
<keyword evidence="1" id="KW-0472">Membrane</keyword>